<dbReference type="RefSeq" id="WP_140047669.1">
    <property type="nucleotide sequence ID" value="NZ_BAAAEV010000001.1"/>
</dbReference>
<dbReference type="PANTHER" id="PTHR34473">
    <property type="entry name" value="UPF0699 TRANSMEMBRANE PROTEIN YDBS"/>
    <property type="match status" value="1"/>
</dbReference>
<dbReference type="InterPro" id="IPR005182">
    <property type="entry name" value="YdbS-like_PH"/>
</dbReference>
<name>A0ABX0U5A0_9SPHN</name>
<feature type="domain" description="YdbS-like PH" evidence="2">
    <location>
        <begin position="72"/>
        <end position="151"/>
    </location>
</feature>
<dbReference type="EMBL" id="JAASQP010000001">
    <property type="protein sequence ID" value="NIJ25225.1"/>
    <property type="molecule type" value="Genomic_DNA"/>
</dbReference>
<organism evidence="3 4">
    <name type="scientific">Sphingomonas japonica</name>
    <dbReference type="NCBI Taxonomy" id="511662"/>
    <lineage>
        <taxon>Bacteria</taxon>
        <taxon>Pseudomonadati</taxon>
        <taxon>Pseudomonadota</taxon>
        <taxon>Alphaproteobacteria</taxon>
        <taxon>Sphingomonadales</taxon>
        <taxon>Sphingomonadaceae</taxon>
        <taxon>Sphingomonas</taxon>
    </lineage>
</organism>
<evidence type="ECO:0000313" key="3">
    <source>
        <dbReference type="EMBL" id="NIJ25225.1"/>
    </source>
</evidence>
<evidence type="ECO:0000259" key="2">
    <source>
        <dbReference type="Pfam" id="PF03703"/>
    </source>
</evidence>
<protein>
    <recommendedName>
        <fullName evidence="2">YdbS-like PH domain-containing protein</fullName>
    </recommendedName>
</protein>
<reference evidence="3 4" key="1">
    <citation type="submission" date="2020-03" db="EMBL/GenBank/DDBJ databases">
        <title>Genomic Encyclopedia of Type Strains, Phase IV (KMG-IV): sequencing the most valuable type-strain genomes for metagenomic binning, comparative biology and taxonomic classification.</title>
        <authorList>
            <person name="Goeker M."/>
        </authorList>
    </citation>
    <scope>NUCLEOTIDE SEQUENCE [LARGE SCALE GENOMIC DNA]</scope>
    <source>
        <strain evidence="3 4">DSM 22753</strain>
    </source>
</reference>
<dbReference type="PANTHER" id="PTHR34473:SF3">
    <property type="entry name" value="TRANSMEMBRANE PROTEIN-RELATED"/>
    <property type="match status" value="1"/>
</dbReference>
<keyword evidence="1" id="KW-0472">Membrane</keyword>
<keyword evidence="1" id="KW-0812">Transmembrane</keyword>
<evidence type="ECO:0000313" key="4">
    <source>
        <dbReference type="Proteomes" id="UP000788153"/>
    </source>
</evidence>
<feature type="transmembrane region" description="Helical" evidence="1">
    <location>
        <begin position="20"/>
        <end position="38"/>
    </location>
</feature>
<dbReference type="Pfam" id="PF03703">
    <property type="entry name" value="bPH_2"/>
    <property type="match status" value="1"/>
</dbReference>
<evidence type="ECO:0000256" key="1">
    <source>
        <dbReference type="SAM" id="Phobius"/>
    </source>
</evidence>
<feature type="transmembrane region" description="Helical" evidence="1">
    <location>
        <begin position="50"/>
        <end position="68"/>
    </location>
</feature>
<sequence>MAPQIEPQLLTVEPNYRHVLRARVALTSFIVAIGAIVIDQTLLRDTPFRGVLSIAVPLIAMPIVLVVPQRRYLRLRYRLTNQILQSVQGWLFQTDTLVPLVRVQHLDVTRGPLDKMFGTASLVVHTAGTHNSTVTVNGLAPERAAEIREIIRENVRSDFA</sequence>
<keyword evidence="4" id="KW-1185">Reference proteome</keyword>
<accession>A0ABX0U5A0</accession>
<proteinExistence type="predicted"/>
<dbReference type="Proteomes" id="UP000788153">
    <property type="component" value="Unassembled WGS sequence"/>
</dbReference>
<comment type="caution">
    <text evidence="3">The sequence shown here is derived from an EMBL/GenBank/DDBJ whole genome shotgun (WGS) entry which is preliminary data.</text>
</comment>
<keyword evidence="1" id="KW-1133">Transmembrane helix</keyword>
<gene>
    <name evidence="3" type="ORF">FHT01_002767</name>
</gene>